<proteinExistence type="inferred from homology"/>
<dbReference type="KEGG" id="cat:CA2559_01610"/>
<feature type="transmembrane region" description="Helical" evidence="7">
    <location>
        <begin position="102"/>
        <end position="120"/>
    </location>
</feature>
<evidence type="ECO:0000256" key="2">
    <source>
        <dbReference type="ARBA" id="ARBA00006679"/>
    </source>
</evidence>
<evidence type="ECO:0000313" key="9">
    <source>
        <dbReference type="Proteomes" id="UP000002297"/>
    </source>
</evidence>
<keyword evidence="4 7" id="KW-0812">Transmembrane</keyword>
<dbReference type="InterPro" id="IPR032808">
    <property type="entry name" value="DoxX"/>
</dbReference>
<evidence type="ECO:0000313" key="8">
    <source>
        <dbReference type="EMBL" id="EAP87411.1"/>
    </source>
</evidence>
<dbReference type="OrthoDB" id="9813193at2"/>
<keyword evidence="3" id="KW-1003">Cell membrane</keyword>
<dbReference type="HOGENOM" id="CLU_058421_6_5_10"/>
<feature type="transmembrane region" description="Helical" evidence="7">
    <location>
        <begin position="7"/>
        <end position="25"/>
    </location>
</feature>
<evidence type="ECO:0008006" key="10">
    <source>
        <dbReference type="Google" id="ProtNLM"/>
    </source>
</evidence>
<dbReference type="InterPro" id="IPR051907">
    <property type="entry name" value="DoxX-like_oxidoreductase"/>
</dbReference>
<dbReference type="PANTHER" id="PTHR33452:SF1">
    <property type="entry name" value="INNER MEMBRANE PROTEIN YPHA-RELATED"/>
    <property type="match status" value="1"/>
</dbReference>
<dbReference type="RefSeq" id="WP_013186089.1">
    <property type="nucleotide sequence ID" value="NC_014230.1"/>
</dbReference>
<reference evidence="8 9" key="1">
    <citation type="journal article" date="2010" name="J. Bacteriol.">
        <title>The complete genome sequence of Croceibacter atlanticus HTCC2559T.</title>
        <authorList>
            <person name="Oh H.M."/>
            <person name="Kang I."/>
            <person name="Ferriera S."/>
            <person name="Giovannoni S.J."/>
            <person name="Cho J.C."/>
        </authorList>
    </citation>
    <scope>NUCLEOTIDE SEQUENCE [LARGE SCALE GENOMIC DNA]</scope>
    <source>
        <strain evidence="9">ATCC BAA-628 / HTCC2559 / KCTC 12090</strain>
    </source>
</reference>
<evidence type="ECO:0000256" key="5">
    <source>
        <dbReference type="ARBA" id="ARBA00022989"/>
    </source>
</evidence>
<accession>A3U594</accession>
<sequence>MKSYYNIGLFILRVGFSALMLTHGIPKFLQLVQGDFSFGDPLGIGATISFFLTVFAEFVCSILVLIGYKTRLACIPLIVTMLVAVFVVHLNDPIGSKELGLVYLLAFTAIALMGPGKFGFDRR</sequence>
<name>A3U594_CROAH</name>
<gene>
    <name evidence="8" type="ordered locus">CA2559_01610</name>
</gene>
<evidence type="ECO:0000256" key="6">
    <source>
        <dbReference type="ARBA" id="ARBA00023136"/>
    </source>
</evidence>
<dbReference type="Proteomes" id="UP000002297">
    <property type="component" value="Chromosome"/>
</dbReference>
<evidence type="ECO:0000256" key="4">
    <source>
        <dbReference type="ARBA" id="ARBA00022692"/>
    </source>
</evidence>
<keyword evidence="9" id="KW-1185">Reference proteome</keyword>
<comment type="similarity">
    <text evidence="2">Belongs to the DoxX family.</text>
</comment>
<evidence type="ECO:0000256" key="3">
    <source>
        <dbReference type="ARBA" id="ARBA00022475"/>
    </source>
</evidence>
<keyword evidence="6 7" id="KW-0472">Membrane</keyword>
<feature type="transmembrane region" description="Helical" evidence="7">
    <location>
        <begin position="72"/>
        <end position="90"/>
    </location>
</feature>
<evidence type="ECO:0000256" key="7">
    <source>
        <dbReference type="SAM" id="Phobius"/>
    </source>
</evidence>
<dbReference type="GO" id="GO:0005886">
    <property type="term" value="C:plasma membrane"/>
    <property type="evidence" value="ECO:0007669"/>
    <property type="project" value="UniProtKB-SubCell"/>
</dbReference>
<dbReference type="PANTHER" id="PTHR33452">
    <property type="entry name" value="OXIDOREDUCTASE CATD-RELATED"/>
    <property type="match status" value="1"/>
</dbReference>
<protein>
    <recommendedName>
        <fullName evidence="10">DoxX family protein</fullName>
    </recommendedName>
</protein>
<feature type="transmembrane region" description="Helical" evidence="7">
    <location>
        <begin position="45"/>
        <end position="65"/>
    </location>
</feature>
<dbReference type="eggNOG" id="COG2259">
    <property type="taxonomic scope" value="Bacteria"/>
</dbReference>
<dbReference type="AlphaFoldDB" id="A3U594"/>
<comment type="subcellular location">
    <subcellularLocation>
        <location evidence="1">Cell membrane</location>
        <topology evidence="1">Multi-pass membrane protein</topology>
    </subcellularLocation>
</comment>
<evidence type="ECO:0000256" key="1">
    <source>
        <dbReference type="ARBA" id="ARBA00004651"/>
    </source>
</evidence>
<organism evidence="8 9">
    <name type="scientific">Croceibacter atlanticus (strain ATCC BAA-628 / JCM 21780 / CIP 108009 / IAM 15332 / KCTC 12090 / HTCC2559)</name>
    <dbReference type="NCBI Taxonomy" id="216432"/>
    <lineage>
        <taxon>Bacteria</taxon>
        <taxon>Pseudomonadati</taxon>
        <taxon>Bacteroidota</taxon>
        <taxon>Flavobacteriia</taxon>
        <taxon>Flavobacteriales</taxon>
        <taxon>Flavobacteriaceae</taxon>
        <taxon>Croceibacter</taxon>
    </lineage>
</organism>
<keyword evidence="5 7" id="KW-1133">Transmembrane helix</keyword>
<dbReference type="GeneID" id="89452122"/>
<dbReference type="Pfam" id="PF07681">
    <property type="entry name" value="DoxX"/>
    <property type="match status" value="1"/>
</dbReference>
<dbReference type="EMBL" id="CP002046">
    <property type="protein sequence ID" value="EAP87411.1"/>
    <property type="molecule type" value="Genomic_DNA"/>
</dbReference>